<evidence type="ECO:0000256" key="2">
    <source>
        <dbReference type="ARBA" id="ARBA00022692"/>
    </source>
</evidence>
<evidence type="ECO:0000256" key="1">
    <source>
        <dbReference type="ARBA" id="ARBA00004141"/>
    </source>
</evidence>
<dbReference type="EMBL" id="CP018092">
    <property type="protein sequence ID" value="ATS17589.1"/>
    <property type="molecule type" value="Genomic_DNA"/>
</dbReference>
<keyword evidence="4 5" id="KW-0472">Membrane</keyword>
<dbReference type="RefSeq" id="WP_099797774.1">
    <property type="nucleotide sequence ID" value="NZ_CP018092.1"/>
</dbReference>
<gene>
    <name evidence="6" type="ORF">BRW62_01210</name>
</gene>
<dbReference type="Proteomes" id="UP000231057">
    <property type="component" value="Chromosome"/>
</dbReference>
<feature type="transmembrane region" description="Helical" evidence="5">
    <location>
        <begin position="20"/>
        <end position="37"/>
    </location>
</feature>
<reference evidence="6 7" key="1">
    <citation type="submission" date="2016-11" db="EMBL/GenBank/DDBJ databases">
        <title>Complete genome sequence of thermophilic cyanobacteria strain Synechococcus sp. PCC6715.</title>
        <authorList>
            <person name="Tang J."/>
            <person name="Daroch M."/>
            <person name="Liang Y."/>
            <person name="Jiang D."/>
            <person name="Shah M."/>
        </authorList>
    </citation>
    <scope>NUCLEOTIDE SEQUENCE [LARGE SCALE GENOMIC DNA]</scope>
    <source>
        <strain evidence="6 7">PCC 6715</strain>
    </source>
</reference>
<dbReference type="InterPro" id="IPR021147">
    <property type="entry name" value="DUF697"/>
</dbReference>
<dbReference type="AlphaFoldDB" id="A0A2D2PZA5"/>
<evidence type="ECO:0000313" key="7">
    <source>
        <dbReference type="Proteomes" id="UP000231057"/>
    </source>
</evidence>
<keyword evidence="2 5" id="KW-0812">Transmembrane</keyword>
<reference evidence="7" key="2">
    <citation type="journal article" date="2022" name="Front. Microbiol.">
        <title>Comparative Genomic Analysis Revealed Distinct Molecular Components and Organization of CO2-Concentrating Mechanism in Thermophilic Cyanobacteria.</title>
        <authorList>
            <person name="Tang J."/>
            <person name="Zhou H."/>
            <person name="Yao D."/>
            <person name="Riaz S."/>
            <person name="You D."/>
            <person name="Klepacz-Smolka A."/>
            <person name="Daroch M."/>
        </authorList>
    </citation>
    <scope>NUCLEOTIDE SEQUENCE [LARGE SCALE GENOMIC DNA]</scope>
    <source>
        <strain evidence="7">PCC 6715</strain>
    </source>
</reference>
<dbReference type="Pfam" id="PF05128">
    <property type="entry name" value="DUF697"/>
    <property type="match status" value="1"/>
</dbReference>
<evidence type="ECO:0000256" key="4">
    <source>
        <dbReference type="ARBA" id="ARBA00023136"/>
    </source>
</evidence>
<evidence type="ECO:0008006" key="8">
    <source>
        <dbReference type="Google" id="ProtNLM"/>
    </source>
</evidence>
<dbReference type="KEGG" id="slw:BRW62_01210"/>
<name>A0A2D2PZA5_PARLV</name>
<evidence type="ECO:0000256" key="3">
    <source>
        <dbReference type="ARBA" id="ARBA00022989"/>
    </source>
</evidence>
<keyword evidence="7" id="KW-1185">Reference proteome</keyword>
<organism evidence="6 7">
    <name type="scientific">Parathermosynechococcus lividus PCC 6715</name>
    <dbReference type="NCBI Taxonomy" id="1917166"/>
    <lineage>
        <taxon>Bacteria</taxon>
        <taxon>Bacillati</taxon>
        <taxon>Cyanobacteriota</taxon>
        <taxon>Cyanophyceae</taxon>
        <taxon>Acaryochloridales</taxon>
        <taxon>Thermosynechococcaceae</taxon>
        <taxon>Parathermosynechococcus</taxon>
    </lineage>
</organism>
<dbReference type="GO" id="GO:0016020">
    <property type="term" value="C:membrane"/>
    <property type="evidence" value="ECO:0007669"/>
    <property type="project" value="UniProtKB-SubCell"/>
</dbReference>
<protein>
    <recommendedName>
        <fullName evidence="8">DUF697 domain-containing protein</fullName>
    </recommendedName>
</protein>
<accession>A0A2D2PZA5</accession>
<comment type="subcellular location">
    <subcellularLocation>
        <location evidence="1">Membrane</location>
        <topology evidence="1">Multi-pass membrane protein</topology>
    </subcellularLocation>
</comment>
<evidence type="ECO:0000313" key="6">
    <source>
        <dbReference type="EMBL" id="ATS17589.1"/>
    </source>
</evidence>
<evidence type="ECO:0000256" key="5">
    <source>
        <dbReference type="SAM" id="Phobius"/>
    </source>
</evidence>
<proteinExistence type="predicted"/>
<dbReference type="OrthoDB" id="467934at2"/>
<keyword evidence="3 5" id="KW-1133">Transmembrane helix</keyword>
<sequence length="415" mass="45992">MAIAAGVIFLALSGWVAQHPWGWLVLLGLGLGYWYWWRSPRAATTVAPQLTLQPQQVNAELAQTRALLQELPAAAQAPLQHTYEQLQHRLNTPTVDICILGQSCRWVAHLARTVEGFGLPHCHLHQQSLATVPQADLVLLTVTGALTASEFEMVRVLVMGQYRLVIVWLPENMAELERVNVHLQQQLHQLSLKPEQLLCITPTDNTALATTLSQILSQERSSLVCSGTYRRAQQLHQQAQTALNAYRRERSQPIIERYQWLGAAATAVNPLPLLDLVMAGGLLVRLTWELGQIYHRSFRLADAEPIAKELLRLVVQLGAVELGTQSLGQWLKGHSVTYLAGSCLQGATAAYVLRLSGLSLIHYFETVPHVKDMPFSSYLRQSVQWARRQVGRSPLQALGASMGLTSSPSVEGMPQ</sequence>